<dbReference type="InterPro" id="IPR038664">
    <property type="entry name" value="Gar1/Naf1_Cbf5-bd_sf"/>
</dbReference>
<feature type="compositionally biased region" description="Gly residues" evidence="2">
    <location>
        <begin position="139"/>
        <end position="187"/>
    </location>
</feature>
<organism evidence="3 4">
    <name type="scientific">Tritrichomonas musculus</name>
    <dbReference type="NCBI Taxonomy" id="1915356"/>
    <lineage>
        <taxon>Eukaryota</taxon>
        <taxon>Metamonada</taxon>
        <taxon>Parabasalia</taxon>
        <taxon>Tritrichomonadida</taxon>
        <taxon>Tritrichomonadidae</taxon>
        <taxon>Tritrichomonas</taxon>
    </lineage>
</organism>
<keyword evidence="1" id="KW-0687">Ribonucleoprotein</keyword>
<keyword evidence="1" id="KW-0690">Ribosome biogenesis</keyword>
<accession>A0ABR2J0V8</accession>
<sequence>MSGRGGFNNRGRGSFNNRGGGGANRGRQGGGGRRFEDDSNVQTVECGTFDSRCGESAIFKLSTSDGVVPLTQTFLYDDKKNKIGKIKDVFGPMDKVYFEMGPLDDKSSIPQNLKEGSKVYAPENRLHPPSFYTDDQPKRGGGGRGGRGGGGRGGRGGGGRGGRGGGGRGGRGGGGGRGGFGNRGRGR</sequence>
<keyword evidence="1" id="KW-0539">Nucleus</keyword>
<comment type="subcellular location">
    <subcellularLocation>
        <location evidence="1">Nucleus</location>
        <location evidence="1">Nucleolus</location>
    </subcellularLocation>
</comment>
<dbReference type="Pfam" id="PF04410">
    <property type="entry name" value="Gar1"/>
    <property type="match status" value="1"/>
</dbReference>
<gene>
    <name evidence="3" type="ORF">M9Y10_009083</name>
</gene>
<keyword evidence="4" id="KW-1185">Reference proteome</keyword>
<dbReference type="Proteomes" id="UP001470230">
    <property type="component" value="Unassembled WGS sequence"/>
</dbReference>
<dbReference type="SUPFAM" id="SSF50447">
    <property type="entry name" value="Translation proteins"/>
    <property type="match status" value="1"/>
</dbReference>
<comment type="subunit">
    <text evidence="1">Component of the small nucleolar ribonucleoprotein particles containing H/ACA-type snoRNAs (H/ACA snoRNPs).</text>
</comment>
<keyword evidence="1" id="KW-0698">rRNA processing</keyword>
<keyword evidence="1" id="KW-0694">RNA-binding</keyword>
<proteinExistence type="inferred from homology"/>
<comment type="similarity">
    <text evidence="1">Belongs to the GAR1 family.</text>
</comment>
<dbReference type="InterPro" id="IPR009000">
    <property type="entry name" value="Transl_B-barrel_sf"/>
</dbReference>
<evidence type="ECO:0000256" key="2">
    <source>
        <dbReference type="SAM" id="MobiDB-lite"/>
    </source>
</evidence>
<reference evidence="3 4" key="1">
    <citation type="submission" date="2024-04" db="EMBL/GenBank/DDBJ databases">
        <title>Tritrichomonas musculus Genome.</title>
        <authorList>
            <person name="Alves-Ferreira E."/>
            <person name="Grigg M."/>
            <person name="Lorenzi H."/>
            <person name="Galac M."/>
        </authorList>
    </citation>
    <scope>NUCLEOTIDE SEQUENCE [LARGE SCALE GENOMIC DNA]</scope>
    <source>
        <strain evidence="3 4">EAF2021</strain>
    </source>
</reference>
<name>A0ABR2J0V8_9EUKA</name>
<evidence type="ECO:0000313" key="4">
    <source>
        <dbReference type="Proteomes" id="UP001470230"/>
    </source>
</evidence>
<dbReference type="EMBL" id="JAPFFF010000014">
    <property type="protein sequence ID" value="KAK8871170.1"/>
    <property type="molecule type" value="Genomic_DNA"/>
</dbReference>
<comment type="caution">
    <text evidence="3">The sequence shown here is derived from an EMBL/GenBank/DDBJ whole genome shotgun (WGS) entry which is preliminary data.</text>
</comment>
<feature type="region of interest" description="Disordered" evidence="2">
    <location>
        <begin position="102"/>
        <end position="187"/>
    </location>
</feature>
<dbReference type="Gene3D" id="2.40.10.230">
    <property type="entry name" value="Probable tRNA pseudouridine synthase domain"/>
    <property type="match status" value="1"/>
</dbReference>
<dbReference type="InterPro" id="IPR007504">
    <property type="entry name" value="H/ACA_rnp_Gar1/Naf1"/>
</dbReference>
<evidence type="ECO:0000313" key="3">
    <source>
        <dbReference type="EMBL" id="KAK8871170.1"/>
    </source>
</evidence>
<protein>
    <recommendedName>
        <fullName evidence="1">H/ACA ribonucleoprotein complex subunit</fullName>
    </recommendedName>
</protein>
<feature type="region of interest" description="Disordered" evidence="2">
    <location>
        <begin position="1"/>
        <end position="41"/>
    </location>
</feature>
<comment type="function">
    <text evidence="1">Required for ribosome biogenesis. Part of a complex which catalyzes pseudouridylation of rRNA. This involves the isomerization of uridine such that the ribose is subsequently attached to C5, instead of the normal N1. Pseudouridine ("psi") residues may serve to stabilize the conformation of rRNAs.</text>
</comment>
<evidence type="ECO:0000256" key="1">
    <source>
        <dbReference type="RuleBase" id="RU364004"/>
    </source>
</evidence>
<feature type="compositionally biased region" description="Gly residues" evidence="2">
    <location>
        <begin position="18"/>
        <end position="32"/>
    </location>
</feature>